<dbReference type="GO" id="GO:0015562">
    <property type="term" value="F:efflux transmembrane transporter activity"/>
    <property type="evidence" value="ECO:0007669"/>
    <property type="project" value="TreeGrafter"/>
</dbReference>
<evidence type="ECO:0000259" key="5">
    <source>
        <dbReference type="Pfam" id="PF25989"/>
    </source>
</evidence>
<dbReference type="EMBL" id="VSSQ01046475">
    <property type="protein sequence ID" value="MPN00447.1"/>
    <property type="molecule type" value="Genomic_DNA"/>
</dbReference>
<evidence type="ECO:0000256" key="2">
    <source>
        <dbReference type="SAM" id="Coils"/>
    </source>
</evidence>
<dbReference type="Pfam" id="PF25989">
    <property type="entry name" value="YknX_C"/>
    <property type="match status" value="1"/>
</dbReference>
<evidence type="ECO:0000313" key="6">
    <source>
        <dbReference type="EMBL" id="MPN00447.1"/>
    </source>
</evidence>
<protein>
    <submittedName>
        <fullName evidence="6">Multidrug resistance protein MdtE</fullName>
    </submittedName>
</protein>
<dbReference type="PANTHER" id="PTHR30469">
    <property type="entry name" value="MULTIDRUG RESISTANCE PROTEIN MDTA"/>
    <property type="match status" value="1"/>
</dbReference>
<evidence type="ECO:0000259" key="4">
    <source>
        <dbReference type="Pfam" id="PF25973"/>
    </source>
</evidence>
<dbReference type="Gene3D" id="2.40.30.170">
    <property type="match status" value="1"/>
</dbReference>
<dbReference type="SUPFAM" id="SSF111369">
    <property type="entry name" value="HlyD-like secretion proteins"/>
    <property type="match status" value="1"/>
</dbReference>
<feature type="domain" description="YknX-like C-terminal permuted SH3-like" evidence="5">
    <location>
        <begin position="229"/>
        <end position="298"/>
    </location>
</feature>
<dbReference type="Pfam" id="PF25954">
    <property type="entry name" value="Beta-barrel_RND_2"/>
    <property type="match status" value="1"/>
</dbReference>
<dbReference type="InterPro" id="IPR058637">
    <property type="entry name" value="YknX-like_C"/>
</dbReference>
<reference evidence="6" key="1">
    <citation type="submission" date="2019-08" db="EMBL/GenBank/DDBJ databases">
        <authorList>
            <person name="Kucharzyk K."/>
            <person name="Murdoch R.W."/>
            <person name="Higgins S."/>
            <person name="Loffler F."/>
        </authorList>
    </citation>
    <scope>NUCLEOTIDE SEQUENCE</scope>
</reference>
<feature type="domain" description="CusB-like beta-barrel" evidence="3">
    <location>
        <begin position="150"/>
        <end position="222"/>
    </location>
</feature>
<feature type="domain" description="CzcB-like barrel-sandwich hybrid" evidence="4">
    <location>
        <begin position="26"/>
        <end position="142"/>
    </location>
</feature>
<dbReference type="Gene3D" id="1.10.287.470">
    <property type="entry name" value="Helix hairpin bin"/>
    <property type="match status" value="1"/>
</dbReference>
<dbReference type="NCBIfam" id="TIGR01730">
    <property type="entry name" value="RND_mfp"/>
    <property type="match status" value="1"/>
</dbReference>
<dbReference type="InterPro" id="IPR058792">
    <property type="entry name" value="Beta-barrel_RND_2"/>
</dbReference>
<accession>A0A645EF93</accession>
<evidence type="ECO:0000256" key="1">
    <source>
        <dbReference type="ARBA" id="ARBA00009477"/>
    </source>
</evidence>
<dbReference type="Pfam" id="PF25973">
    <property type="entry name" value="BSH_CzcB"/>
    <property type="match status" value="1"/>
</dbReference>
<gene>
    <name evidence="6" type="primary">mdtE_10</name>
    <name evidence="6" type="ORF">SDC9_147642</name>
</gene>
<name>A0A645EF93_9ZZZZ</name>
<evidence type="ECO:0000259" key="3">
    <source>
        <dbReference type="Pfam" id="PF25954"/>
    </source>
</evidence>
<comment type="similarity">
    <text evidence="1">Belongs to the membrane fusion protein (MFP) (TC 8.A.1) family.</text>
</comment>
<dbReference type="Gene3D" id="2.40.50.100">
    <property type="match status" value="1"/>
</dbReference>
<keyword evidence="2" id="KW-0175">Coiled coil</keyword>
<dbReference type="InterPro" id="IPR058647">
    <property type="entry name" value="BSH_CzcB-like"/>
</dbReference>
<dbReference type="FunFam" id="2.40.30.170:FF:000010">
    <property type="entry name" value="Efflux RND transporter periplasmic adaptor subunit"/>
    <property type="match status" value="1"/>
</dbReference>
<organism evidence="6">
    <name type="scientific">bioreactor metagenome</name>
    <dbReference type="NCBI Taxonomy" id="1076179"/>
    <lineage>
        <taxon>unclassified sequences</taxon>
        <taxon>metagenomes</taxon>
        <taxon>ecological metagenomes</taxon>
    </lineage>
</organism>
<dbReference type="InterPro" id="IPR006143">
    <property type="entry name" value="RND_pump_MFP"/>
</dbReference>
<sequence length="300" mass="32851">MALVTEREVAQTQNFTATVEPEVKNNIVPSVPGRIRQIFVEVGAHVSKGQKLAQMDAANLSNSETQIANLRVNYKRVSELFAVGGASQQELDNAKLQLNVAETNLKNLSENTFLISPISGVVTARNYDAGDMYSGQMPILTVMQINPVKLKINISESFYSLVKVGMPVDITVDVFKDKTFTGRVSLIYPTIDEKTRTFPVEVKLVNNDSKVRPGMFARVNVNFGSMNHVVVPDQSVIKQSGSGSRFVYVYKNGKVSYTEVVLGQRLGNEYELISGIASGDQVVVSGQSRLADGVEVEIVK</sequence>
<proteinExistence type="inferred from homology"/>
<comment type="caution">
    <text evidence="6">The sequence shown here is derived from an EMBL/GenBank/DDBJ whole genome shotgun (WGS) entry which is preliminary data.</text>
</comment>
<dbReference type="AlphaFoldDB" id="A0A645EF93"/>
<dbReference type="GO" id="GO:1990281">
    <property type="term" value="C:efflux pump complex"/>
    <property type="evidence" value="ECO:0007669"/>
    <property type="project" value="TreeGrafter"/>
</dbReference>
<dbReference type="Gene3D" id="2.40.420.20">
    <property type="match status" value="1"/>
</dbReference>
<feature type="coiled-coil region" evidence="2">
    <location>
        <begin position="60"/>
        <end position="111"/>
    </location>
</feature>